<dbReference type="Proteomes" id="UP000237105">
    <property type="component" value="Unassembled WGS sequence"/>
</dbReference>
<name>A0A2P5DT99_PARAD</name>
<dbReference type="EMBL" id="JXTB01000018">
    <property type="protein sequence ID" value="PON76516.1"/>
    <property type="molecule type" value="Genomic_DNA"/>
</dbReference>
<evidence type="ECO:0000313" key="2">
    <source>
        <dbReference type="EMBL" id="PON76516.1"/>
    </source>
</evidence>
<organism evidence="2 3">
    <name type="scientific">Parasponia andersonii</name>
    <name type="common">Sponia andersonii</name>
    <dbReference type="NCBI Taxonomy" id="3476"/>
    <lineage>
        <taxon>Eukaryota</taxon>
        <taxon>Viridiplantae</taxon>
        <taxon>Streptophyta</taxon>
        <taxon>Embryophyta</taxon>
        <taxon>Tracheophyta</taxon>
        <taxon>Spermatophyta</taxon>
        <taxon>Magnoliopsida</taxon>
        <taxon>eudicotyledons</taxon>
        <taxon>Gunneridae</taxon>
        <taxon>Pentapetalae</taxon>
        <taxon>rosids</taxon>
        <taxon>fabids</taxon>
        <taxon>Rosales</taxon>
        <taxon>Cannabaceae</taxon>
        <taxon>Parasponia</taxon>
    </lineage>
</organism>
<keyword evidence="3" id="KW-1185">Reference proteome</keyword>
<reference evidence="3" key="1">
    <citation type="submission" date="2016-06" db="EMBL/GenBank/DDBJ databases">
        <title>Parallel loss of symbiosis genes in relatives of nitrogen-fixing non-legume Parasponia.</title>
        <authorList>
            <person name="Van Velzen R."/>
            <person name="Holmer R."/>
            <person name="Bu F."/>
            <person name="Rutten L."/>
            <person name="Van Zeijl A."/>
            <person name="Liu W."/>
            <person name="Santuari L."/>
            <person name="Cao Q."/>
            <person name="Sharma T."/>
            <person name="Shen D."/>
            <person name="Roswanjaya Y."/>
            <person name="Wardhani T."/>
            <person name="Kalhor M.S."/>
            <person name="Jansen J."/>
            <person name="Van den Hoogen J."/>
            <person name="Gungor B."/>
            <person name="Hartog M."/>
            <person name="Hontelez J."/>
            <person name="Verver J."/>
            <person name="Yang W.-C."/>
            <person name="Schijlen E."/>
            <person name="Repin R."/>
            <person name="Schilthuizen M."/>
            <person name="Schranz E."/>
            <person name="Heidstra R."/>
            <person name="Miyata K."/>
            <person name="Fedorova E."/>
            <person name="Kohlen W."/>
            <person name="Bisseling T."/>
            <person name="Smit S."/>
            <person name="Geurts R."/>
        </authorList>
    </citation>
    <scope>NUCLEOTIDE SEQUENCE [LARGE SCALE GENOMIC DNA]</scope>
    <source>
        <strain evidence="3">cv. WU1-14</strain>
    </source>
</reference>
<accession>A0A2P5DT99</accession>
<dbReference type="AlphaFoldDB" id="A0A2P5DT99"/>
<feature type="region of interest" description="Disordered" evidence="1">
    <location>
        <begin position="1"/>
        <end position="25"/>
    </location>
</feature>
<comment type="caution">
    <text evidence="2">The sequence shown here is derived from an EMBL/GenBank/DDBJ whole genome shotgun (WGS) entry which is preliminary data.</text>
</comment>
<proteinExistence type="predicted"/>
<evidence type="ECO:0000313" key="3">
    <source>
        <dbReference type="Proteomes" id="UP000237105"/>
    </source>
</evidence>
<feature type="compositionally biased region" description="Polar residues" evidence="1">
    <location>
        <begin position="1"/>
        <end position="10"/>
    </location>
</feature>
<feature type="compositionally biased region" description="Basic and acidic residues" evidence="1">
    <location>
        <begin position="11"/>
        <end position="25"/>
    </location>
</feature>
<feature type="non-terminal residue" evidence="2">
    <location>
        <position position="1"/>
    </location>
</feature>
<protein>
    <submittedName>
        <fullName evidence="2">Uncharacterized protein</fullName>
    </submittedName>
</protein>
<evidence type="ECO:0000256" key="1">
    <source>
        <dbReference type="SAM" id="MobiDB-lite"/>
    </source>
</evidence>
<gene>
    <name evidence="2" type="ORF">PanWU01x14_035700</name>
</gene>
<sequence length="25" mass="2877">LNHWFSNPDSTPHEATHFLDDSVPI</sequence>